<dbReference type="GO" id="GO:0000981">
    <property type="term" value="F:DNA-binding transcription factor activity, RNA polymerase II-specific"/>
    <property type="evidence" value="ECO:0007669"/>
    <property type="project" value="InterPro"/>
</dbReference>
<gene>
    <name evidence="3" type="ORF">B0T24DRAFT_671612</name>
</gene>
<dbReference type="InterPro" id="IPR053175">
    <property type="entry name" value="DHMBA_Reg_Transcription_Factor"/>
</dbReference>
<feature type="domain" description="Zn(2)-C6 fungal-type" evidence="2">
    <location>
        <begin position="9"/>
        <end position="37"/>
    </location>
</feature>
<protein>
    <recommendedName>
        <fullName evidence="2">Zn(2)-C6 fungal-type domain-containing protein</fullName>
    </recommendedName>
</protein>
<dbReference type="SUPFAM" id="SSF57701">
    <property type="entry name" value="Zn2/Cys6 DNA-binding domain"/>
    <property type="match status" value="1"/>
</dbReference>
<comment type="caution">
    <text evidence="3">The sequence shown here is derived from an EMBL/GenBank/DDBJ whole genome shotgun (WGS) entry which is preliminary data.</text>
</comment>
<name>A0AAE0JSC4_9PEZI</name>
<dbReference type="PANTHER" id="PTHR38791">
    <property type="entry name" value="ZN(II)2CYS6 TRANSCRIPTION FACTOR (EUROFUNG)-RELATED-RELATED"/>
    <property type="match status" value="1"/>
</dbReference>
<dbReference type="CDD" id="cd00067">
    <property type="entry name" value="GAL4"/>
    <property type="match status" value="1"/>
</dbReference>
<reference evidence="3" key="2">
    <citation type="submission" date="2023-06" db="EMBL/GenBank/DDBJ databases">
        <authorList>
            <consortium name="Lawrence Berkeley National Laboratory"/>
            <person name="Haridas S."/>
            <person name="Hensen N."/>
            <person name="Bonometti L."/>
            <person name="Westerberg I."/>
            <person name="Brannstrom I.O."/>
            <person name="Guillou S."/>
            <person name="Cros-Aarteil S."/>
            <person name="Calhoun S."/>
            <person name="Kuo A."/>
            <person name="Mondo S."/>
            <person name="Pangilinan J."/>
            <person name="Riley R."/>
            <person name="Labutti K."/>
            <person name="Andreopoulos B."/>
            <person name="Lipzen A."/>
            <person name="Chen C."/>
            <person name="Yanf M."/>
            <person name="Daum C."/>
            <person name="Ng V."/>
            <person name="Clum A."/>
            <person name="Steindorff A."/>
            <person name="Ohm R."/>
            <person name="Martin F."/>
            <person name="Silar P."/>
            <person name="Natvig D."/>
            <person name="Lalanne C."/>
            <person name="Gautier V."/>
            <person name="Ament-Velasquez S.L."/>
            <person name="Kruys A."/>
            <person name="Hutchinson M.I."/>
            <person name="Powell A.J."/>
            <person name="Barry K."/>
            <person name="Miller A.N."/>
            <person name="Grigoriev I.V."/>
            <person name="Debuchy R."/>
            <person name="Gladieux P."/>
            <person name="Thoren M.H."/>
            <person name="Johannesson H."/>
        </authorList>
    </citation>
    <scope>NUCLEOTIDE SEQUENCE</scope>
    <source>
        <strain evidence="3">CBS 958.72</strain>
    </source>
</reference>
<keyword evidence="1" id="KW-0539">Nucleus</keyword>
<evidence type="ECO:0000256" key="1">
    <source>
        <dbReference type="ARBA" id="ARBA00023242"/>
    </source>
</evidence>
<dbReference type="PROSITE" id="PS50048">
    <property type="entry name" value="ZN2_CY6_FUNGAL_2"/>
    <property type="match status" value="1"/>
</dbReference>
<dbReference type="PROSITE" id="PS00463">
    <property type="entry name" value="ZN2_CY6_FUNGAL_1"/>
    <property type="match status" value="1"/>
</dbReference>
<dbReference type="Proteomes" id="UP001287356">
    <property type="component" value="Unassembled WGS sequence"/>
</dbReference>
<keyword evidence="4" id="KW-1185">Reference proteome</keyword>
<dbReference type="Pfam" id="PF00172">
    <property type="entry name" value="Zn_clus"/>
    <property type="match status" value="1"/>
</dbReference>
<evidence type="ECO:0000313" key="4">
    <source>
        <dbReference type="Proteomes" id="UP001287356"/>
    </source>
</evidence>
<dbReference type="GO" id="GO:0008270">
    <property type="term" value="F:zinc ion binding"/>
    <property type="evidence" value="ECO:0007669"/>
    <property type="project" value="InterPro"/>
</dbReference>
<evidence type="ECO:0000313" key="3">
    <source>
        <dbReference type="EMBL" id="KAK3360931.1"/>
    </source>
</evidence>
<accession>A0AAE0JSC4</accession>
<reference evidence="3" key="1">
    <citation type="journal article" date="2023" name="Mol. Phylogenet. Evol.">
        <title>Genome-scale phylogeny and comparative genomics of the fungal order Sordariales.</title>
        <authorList>
            <person name="Hensen N."/>
            <person name="Bonometti L."/>
            <person name="Westerberg I."/>
            <person name="Brannstrom I.O."/>
            <person name="Guillou S."/>
            <person name="Cros-Aarteil S."/>
            <person name="Calhoun S."/>
            <person name="Haridas S."/>
            <person name="Kuo A."/>
            <person name="Mondo S."/>
            <person name="Pangilinan J."/>
            <person name="Riley R."/>
            <person name="LaButti K."/>
            <person name="Andreopoulos B."/>
            <person name="Lipzen A."/>
            <person name="Chen C."/>
            <person name="Yan M."/>
            <person name="Daum C."/>
            <person name="Ng V."/>
            <person name="Clum A."/>
            <person name="Steindorff A."/>
            <person name="Ohm R.A."/>
            <person name="Martin F."/>
            <person name="Silar P."/>
            <person name="Natvig D.O."/>
            <person name="Lalanne C."/>
            <person name="Gautier V."/>
            <person name="Ament-Velasquez S.L."/>
            <person name="Kruys A."/>
            <person name="Hutchinson M.I."/>
            <person name="Powell A.J."/>
            <person name="Barry K."/>
            <person name="Miller A.N."/>
            <person name="Grigoriev I.V."/>
            <person name="Debuchy R."/>
            <person name="Gladieux P."/>
            <person name="Hiltunen Thoren M."/>
            <person name="Johannesson H."/>
        </authorList>
    </citation>
    <scope>NUCLEOTIDE SEQUENCE</scope>
    <source>
        <strain evidence="3">CBS 958.72</strain>
    </source>
</reference>
<proteinExistence type="predicted"/>
<organism evidence="3 4">
    <name type="scientific">Lasiosphaeria ovina</name>
    <dbReference type="NCBI Taxonomy" id="92902"/>
    <lineage>
        <taxon>Eukaryota</taxon>
        <taxon>Fungi</taxon>
        <taxon>Dikarya</taxon>
        <taxon>Ascomycota</taxon>
        <taxon>Pezizomycotina</taxon>
        <taxon>Sordariomycetes</taxon>
        <taxon>Sordariomycetidae</taxon>
        <taxon>Sordariales</taxon>
        <taxon>Lasiosphaeriaceae</taxon>
        <taxon>Lasiosphaeria</taxon>
    </lineage>
</organism>
<evidence type="ECO:0000259" key="2">
    <source>
        <dbReference type="PROSITE" id="PS50048"/>
    </source>
</evidence>
<dbReference type="Gene3D" id="4.10.240.10">
    <property type="entry name" value="Zn(2)-C6 fungal-type DNA-binding domain"/>
    <property type="match status" value="1"/>
</dbReference>
<dbReference type="AlphaFoldDB" id="A0AAE0JSC4"/>
<dbReference type="EMBL" id="JAULSN010000013">
    <property type="protein sequence ID" value="KAK3360931.1"/>
    <property type="molecule type" value="Genomic_DNA"/>
</dbReference>
<dbReference type="SMART" id="SM00066">
    <property type="entry name" value="GAL4"/>
    <property type="match status" value="1"/>
</dbReference>
<dbReference type="PANTHER" id="PTHR38791:SF5">
    <property type="entry name" value="TRANSCRIPTION FACTOR DBAG-RELATED"/>
    <property type="match status" value="1"/>
</dbReference>
<dbReference type="InterPro" id="IPR001138">
    <property type="entry name" value="Zn2Cys6_DnaBD"/>
</dbReference>
<dbReference type="InterPro" id="IPR036864">
    <property type="entry name" value="Zn2-C6_fun-type_DNA-bd_sf"/>
</dbReference>
<sequence>MVYRGPSKGCKTCRNRRVKCDEKTPGCGNCARCKRSCPGYDDLFGNRHRDETSSIVRRNGGKTVTYRPAKQRSAVTSRSSLVQKDTRSAAAPLDAAIRSTPAPPAAPLLISILLPDTESAALSFFFFLTYGASTSSELEATCSFFAMIPRVYARCLSSSPLALATTALAVNVTCLWRLRGSDTTTARQCYARAVTAVKKAVADPEESTSDELLMATMVLEAYDRINAHFQRVDKASLGLHTSGSVALLRHRAALNFRDELSQRMVISIRNNIIREAILGWESIGEFHDVWEDGGPMPQSPAIEADKLAFRLHQLRDEMRRADDVARSSGGFLLAKATALADDCSRWLDDLPDHWSRVAVRREDLDESIKAAGTYGASCDVYTNISIAVVRNWHRVIELGVLQILHRLQTARDTSALADNERSGSKTVSRVQAIVDEMCASVPYQFGDMVRPCIPFFGDRVRFPHVEEAPWATALSGRPQTLPESMSRHEHQVASSGGLKVYRALKAVVVLVEDGMGTARAMKLRQGQLDWIKSQISRFRSQLDSGSPS</sequence>